<dbReference type="PANTHER" id="PTHR35606:SF4">
    <property type="entry name" value="CELLULOSE-BINDING FAMILY II PROTEIN"/>
    <property type="match status" value="1"/>
</dbReference>
<organism evidence="2 3">
    <name type="scientific">Paenibacillus terreus</name>
    <dbReference type="NCBI Taxonomy" id="1387834"/>
    <lineage>
        <taxon>Bacteria</taxon>
        <taxon>Bacillati</taxon>
        <taxon>Bacillota</taxon>
        <taxon>Bacilli</taxon>
        <taxon>Bacillales</taxon>
        <taxon>Paenibacillaceae</taxon>
        <taxon>Paenibacillus</taxon>
    </lineage>
</organism>
<sequence length="309" mass="34986">MFKMRGIRTLFTSMIAAILLLTTTGASLSANAGDRSENTSPSVAALTPADMPSAYRSSIEWVWNNRMVREGSTVRRNLIFDQIFAGKGTINYVVRWQSDKAVTLQQRRDIAAMLQRQMDNWTKHLQGYDGWPYGQIQVKVVGWAVTNANQILNKQPNEIVYTDYIIDDLSKTDPRIPAKLPVAPSALSRFDHFNDPNYQYPGGLDKRFDMYLWGTTNFGGGAGGDWGQRMSEDYILSTVNSSTNVIVSHEIGHGFGLPDFYQPQDRPPGGFPVPTIMWAGNSQVITDWDIWMLRYTWSQIKNEPSRFRL</sequence>
<protein>
    <submittedName>
        <fullName evidence="2">Dockerin</fullName>
    </submittedName>
</protein>
<comment type="caution">
    <text evidence="2">The sequence shown here is derived from an EMBL/GenBank/DDBJ whole genome shotgun (WGS) entry which is preliminary data.</text>
</comment>
<keyword evidence="3" id="KW-1185">Reference proteome</keyword>
<feature type="chain" id="PRO_5046083436" evidence="1">
    <location>
        <begin position="33"/>
        <end position="309"/>
    </location>
</feature>
<dbReference type="Proteomes" id="UP001580407">
    <property type="component" value="Unassembled WGS sequence"/>
</dbReference>
<dbReference type="PANTHER" id="PTHR35606">
    <property type="entry name" value="CELLULOSE-BINDING FAMILY II PROTEIN"/>
    <property type="match status" value="1"/>
</dbReference>
<name>A0ABV5B670_9BACL</name>
<proteinExistence type="predicted"/>
<evidence type="ECO:0000313" key="3">
    <source>
        <dbReference type="Proteomes" id="UP001580407"/>
    </source>
</evidence>
<keyword evidence="1" id="KW-0732">Signal</keyword>
<gene>
    <name evidence="2" type="ORF">ACE3NQ_09455</name>
</gene>
<dbReference type="RefSeq" id="WP_375524925.1">
    <property type="nucleotide sequence ID" value="NZ_JBHILM010000008.1"/>
</dbReference>
<reference evidence="2 3" key="1">
    <citation type="submission" date="2024-09" db="EMBL/GenBank/DDBJ databases">
        <authorList>
            <person name="Ruan L."/>
        </authorList>
    </citation>
    <scope>NUCLEOTIDE SEQUENCE [LARGE SCALE GENOMIC DNA]</scope>
    <source>
        <strain evidence="2 3">D33</strain>
    </source>
</reference>
<feature type="signal peptide" evidence="1">
    <location>
        <begin position="1"/>
        <end position="32"/>
    </location>
</feature>
<dbReference type="SUPFAM" id="SSF55486">
    <property type="entry name" value="Metalloproteases ('zincins'), catalytic domain"/>
    <property type="match status" value="1"/>
</dbReference>
<accession>A0ABV5B670</accession>
<evidence type="ECO:0000256" key="1">
    <source>
        <dbReference type="SAM" id="SignalP"/>
    </source>
</evidence>
<evidence type="ECO:0000313" key="2">
    <source>
        <dbReference type="EMBL" id="MFB5681135.1"/>
    </source>
</evidence>
<dbReference type="EMBL" id="JBHILM010000008">
    <property type="protein sequence ID" value="MFB5681135.1"/>
    <property type="molecule type" value="Genomic_DNA"/>
</dbReference>